<keyword evidence="2" id="KW-1185">Reference proteome</keyword>
<dbReference type="Pfam" id="PF19546">
    <property type="entry name" value="DUF6070"/>
    <property type="match status" value="1"/>
</dbReference>
<organism evidence="1 2">
    <name type="scientific">Blautia parvula</name>
    <dbReference type="NCBI Taxonomy" id="2877527"/>
    <lineage>
        <taxon>Bacteria</taxon>
        <taxon>Bacillati</taxon>
        <taxon>Bacillota</taxon>
        <taxon>Clostridia</taxon>
        <taxon>Lachnospirales</taxon>
        <taxon>Lachnospiraceae</taxon>
        <taxon>Blautia</taxon>
    </lineage>
</organism>
<gene>
    <name evidence="1" type="ORF">K340107D12_49470</name>
</gene>
<comment type="caution">
    <text evidence="1">The sequence shown here is derived from an EMBL/GenBank/DDBJ whole genome shotgun (WGS) entry which is preliminary data.</text>
</comment>
<dbReference type="Proteomes" id="UP001600941">
    <property type="component" value="Unassembled WGS sequence"/>
</dbReference>
<name>A0ABQ0C044_9FIRM</name>
<dbReference type="RefSeq" id="WP_227211895.1">
    <property type="nucleotide sequence ID" value="NZ_BAABZQ010000001.1"/>
</dbReference>
<evidence type="ECO:0000313" key="2">
    <source>
        <dbReference type="Proteomes" id="UP001600941"/>
    </source>
</evidence>
<evidence type="ECO:0008006" key="3">
    <source>
        <dbReference type="Google" id="ProtNLM"/>
    </source>
</evidence>
<reference evidence="1 2" key="1">
    <citation type="submission" date="2024-04" db="EMBL/GenBank/DDBJ databases">
        <title>Defined microbial consortia suppress multidrug-resistant proinflammatory Enterobacteriaceae via ecological control.</title>
        <authorList>
            <person name="Furuichi M."/>
            <person name="Kawaguchi T."/>
            <person name="Pust M."/>
            <person name="Yasuma K."/>
            <person name="Plichta D."/>
            <person name="Hasegawa N."/>
            <person name="Ohya T."/>
            <person name="Bhattarai S."/>
            <person name="Sasajima S."/>
            <person name="Aoto Y."/>
            <person name="Tuganbaev T."/>
            <person name="Yaginuma M."/>
            <person name="Ueda M."/>
            <person name="Okahashi N."/>
            <person name="Amafuji K."/>
            <person name="Kiridooshi Y."/>
            <person name="Sugita K."/>
            <person name="Strazar M."/>
            <person name="Skelly A."/>
            <person name="Suda W."/>
            <person name="Hattori M."/>
            <person name="Nakamoto N."/>
            <person name="Caballero S."/>
            <person name="Norman J."/>
            <person name="Olle B."/>
            <person name="Tanoue T."/>
            <person name="Arita M."/>
            <person name="Bucci V."/>
            <person name="Atarashi K."/>
            <person name="Xavier R."/>
            <person name="Honda K."/>
        </authorList>
    </citation>
    <scope>NUCLEOTIDE SEQUENCE [LARGE SCALE GENOMIC DNA]</scope>
    <source>
        <strain evidence="2">k34-0107-D12</strain>
    </source>
</reference>
<sequence>MRNRIMEVRGMLFIFILCVSLAGCGTAWVDDNVKGEKHEKDEFLPENVLEEYRKIYTEAESADEWMEIGTREKMAACIGSAGFAVVDMENQINMENPEIMEEFCEKAENGEKVSAFLIQIRKSGELLRIDFAAEEKKLEVRKTALDWQGEKPEIKEADSYEAAFWAYTQKGYLLYEKDLPEGYDGPLGHDAVRIKPLDEKCRAYGLKYLMPIGYKGNNMFLTEWSEEDYGELDFFDLYEPLYQLKYGELLNVSLDTRRVPAESLENVIVSYFRIPADVLREREPFDRETEEYLWHKRGWYEYSFSDMPYPEVTAYRENEDGTLTLVTDAVWAEENLDRAYSHEVTVRLLEDGQWQYVSNHILPSEENRIPAYTARFTEEEWEKYYGDVQKGQ</sequence>
<dbReference type="PROSITE" id="PS51257">
    <property type="entry name" value="PROKAR_LIPOPROTEIN"/>
    <property type="match status" value="1"/>
</dbReference>
<dbReference type="EMBL" id="BAABZQ010000001">
    <property type="protein sequence ID" value="GAA6502131.1"/>
    <property type="molecule type" value="Genomic_DNA"/>
</dbReference>
<accession>A0ABQ0C044</accession>
<dbReference type="InterPro" id="IPR045714">
    <property type="entry name" value="DUF6070"/>
</dbReference>
<evidence type="ECO:0000313" key="1">
    <source>
        <dbReference type="EMBL" id="GAA6502131.1"/>
    </source>
</evidence>
<proteinExistence type="predicted"/>
<protein>
    <recommendedName>
        <fullName evidence="3">Lipoprotein</fullName>
    </recommendedName>
</protein>